<feature type="transmembrane region" description="Helical" evidence="12">
    <location>
        <begin position="20"/>
        <end position="40"/>
    </location>
</feature>
<evidence type="ECO:0000256" key="2">
    <source>
        <dbReference type="ARBA" id="ARBA00008130"/>
    </source>
</evidence>
<dbReference type="RefSeq" id="WP_369206292.1">
    <property type="nucleotide sequence ID" value="NZ_JBFNXQ010000030.1"/>
</dbReference>
<dbReference type="PRINTS" id="PR00251">
    <property type="entry name" value="BACTRLOPSIN"/>
</dbReference>
<proteinExistence type="inferred from homology"/>
<evidence type="ECO:0000256" key="4">
    <source>
        <dbReference type="ARBA" id="ARBA00022606"/>
    </source>
</evidence>
<comment type="caution">
    <text evidence="13">The sequence shown here is derived from an EMBL/GenBank/DDBJ whole genome shotgun (WGS) entry which is preliminary data.</text>
</comment>
<comment type="subcellular location">
    <subcellularLocation>
        <location evidence="1">Membrane</location>
        <topology evidence="1">Multi-pass membrane protein</topology>
    </subcellularLocation>
</comment>
<dbReference type="SMART" id="SM01021">
    <property type="entry name" value="Bac_rhodopsin"/>
    <property type="match status" value="1"/>
</dbReference>
<dbReference type="InterPro" id="IPR001425">
    <property type="entry name" value="Arc/bac/fun_rhodopsins"/>
</dbReference>
<keyword evidence="10" id="KW-0675">Receptor</keyword>
<accession>A0ABV3XEE1</accession>
<dbReference type="SUPFAM" id="SSF81321">
    <property type="entry name" value="Family A G protein-coupled receptor-like"/>
    <property type="match status" value="1"/>
</dbReference>
<dbReference type="EMBL" id="JBFNXQ010000030">
    <property type="protein sequence ID" value="MEX5718945.1"/>
    <property type="molecule type" value="Genomic_DNA"/>
</dbReference>
<dbReference type="PROSITE" id="PS00950">
    <property type="entry name" value="BACTERIAL_OPSIN_1"/>
    <property type="match status" value="1"/>
</dbReference>
<keyword evidence="8" id="KW-0157">Chromophore</keyword>
<evidence type="ECO:0000256" key="12">
    <source>
        <dbReference type="SAM" id="Phobius"/>
    </source>
</evidence>
<name>A0ABV3XEE1_9ACTN</name>
<evidence type="ECO:0000256" key="8">
    <source>
        <dbReference type="ARBA" id="ARBA00022991"/>
    </source>
</evidence>
<sequence length="290" mass="31828">MGTDSGIAVPELSSVQFSTVYNLFSLVIASMLFTALYLLFSRGRVAPRYRNALVVSAIVCGIAAYHYFRIFDNFQESYPPEESIASSHLLSNVAFNEGYRYVDWLLTVPLLLIETVAVMALAKSDARRLLWKLVPASALMIALGYPGEITSELGPRLLWGTLSTIPFIYLLWVLFVELTRSIDRQPPEVQHTIKMLRLALVGLWGVYPIAYLFPVLGGDFFGGADGFVLRQAGYSIADILAKAAYGLAIYKIARVKSGLEDPAYDDDHAVPGPDDGSPARPTPGRDTVAV</sequence>
<evidence type="ECO:0000256" key="5">
    <source>
        <dbReference type="ARBA" id="ARBA00022692"/>
    </source>
</evidence>
<dbReference type="Gene3D" id="1.20.1070.10">
    <property type="entry name" value="Rhodopsin 7-helix transmembrane proteins"/>
    <property type="match status" value="1"/>
</dbReference>
<keyword evidence="3" id="KW-0600">Photoreceptor protein</keyword>
<evidence type="ECO:0000256" key="9">
    <source>
        <dbReference type="ARBA" id="ARBA00023136"/>
    </source>
</evidence>
<keyword evidence="4" id="KW-0716">Sensory transduction</keyword>
<feature type="transmembrane region" description="Helical" evidence="12">
    <location>
        <begin position="104"/>
        <end position="122"/>
    </location>
</feature>
<dbReference type="Pfam" id="PF01036">
    <property type="entry name" value="Bac_rhodopsin"/>
    <property type="match status" value="1"/>
</dbReference>
<keyword evidence="6" id="KW-0681">Retinal protein</keyword>
<evidence type="ECO:0000256" key="6">
    <source>
        <dbReference type="ARBA" id="ARBA00022925"/>
    </source>
</evidence>
<evidence type="ECO:0000256" key="1">
    <source>
        <dbReference type="ARBA" id="ARBA00004141"/>
    </source>
</evidence>
<feature type="transmembrane region" description="Helical" evidence="12">
    <location>
        <begin position="195"/>
        <end position="213"/>
    </location>
</feature>
<feature type="region of interest" description="Disordered" evidence="11">
    <location>
        <begin position="263"/>
        <end position="290"/>
    </location>
</feature>
<feature type="transmembrane region" description="Helical" evidence="12">
    <location>
        <begin position="129"/>
        <end position="145"/>
    </location>
</feature>
<reference evidence="13 14" key="1">
    <citation type="submission" date="2024-06" db="EMBL/GenBank/DDBJ databases">
        <title>Draft genome sequence of Geodermatophilus badlandi, a novel member of the Geodermatophilaceae isolated from badland sedimentary rocks in the Red desert, Wyoming, USA.</title>
        <authorList>
            <person name="Ben Tekaya S."/>
            <person name="Nouioui I."/>
            <person name="Flores G.M."/>
            <person name="Shaal M.N."/>
            <person name="Bredoire F."/>
            <person name="Basile F."/>
            <person name="Van Diepen L."/>
            <person name="Ward N.L."/>
        </authorList>
    </citation>
    <scope>NUCLEOTIDE SEQUENCE [LARGE SCALE GENOMIC DNA]</scope>
    <source>
        <strain evidence="13 14">WL48A</strain>
    </source>
</reference>
<comment type="similarity">
    <text evidence="2">Belongs to the archaeal/bacterial/fungal opsin family.</text>
</comment>
<dbReference type="PANTHER" id="PTHR28286">
    <property type="match status" value="1"/>
</dbReference>
<gene>
    <name evidence="13" type="ORF">ABQ292_11305</name>
</gene>
<evidence type="ECO:0000313" key="13">
    <source>
        <dbReference type="EMBL" id="MEX5718945.1"/>
    </source>
</evidence>
<dbReference type="Proteomes" id="UP001560045">
    <property type="component" value="Unassembled WGS sequence"/>
</dbReference>
<dbReference type="PANTHER" id="PTHR28286:SF2">
    <property type="entry name" value="BACTERIORHODOPSIN _OPSIN, NOPA (EUROFUNG)"/>
    <property type="match status" value="1"/>
</dbReference>
<dbReference type="InterPro" id="IPR018229">
    <property type="entry name" value="Rhodopsin_retinal_BS"/>
</dbReference>
<feature type="transmembrane region" description="Helical" evidence="12">
    <location>
        <begin position="157"/>
        <end position="175"/>
    </location>
</feature>
<keyword evidence="5 12" id="KW-0812">Transmembrane</keyword>
<evidence type="ECO:0000313" key="14">
    <source>
        <dbReference type="Proteomes" id="UP001560045"/>
    </source>
</evidence>
<evidence type="ECO:0000256" key="11">
    <source>
        <dbReference type="SAM" id="MobiDB-lite"/>
    </source>
</evidence>
<keyword evidence="9 12" id="KW-0472">Membrane</keyword>
<organism evidence="13 14">
    <name type="scientific">Geodermatophilus maliterrae</name>
    <dbReference type="NCBI Taxonomy" id="3162531"/>
    <lineage>
        <taxon>Bacteria</taxon>
        <taxon>Bacillati</taxon>
        <taxon>Actinomycetota</taxon>
        <taxon>Actinomycetes</taxon>
        <taxon>Geodermatophilales</taxon>
        <taxon>Geodermatophilaceae</taxon>
        <taxon>Geodermatophilus</taxon>
    </lineage>
</organism>
<evidence type="ECO:0000256" key="7">
    <source>
        <dbReference type="ARBA" id="ARBA00022989"/>
    </source>
</evidence>
<keyword evidence="7 12" id="KW-1133">Transmembrane helix</keyword>
<protein>
    <submittedName>
        <fullName evidence="13">Bacteriorhodopsin-like</fullName>
    </submittedName>
</protein>
<feature type="transmembrane region" description="Helical" evidence="12">
    <location>
        <begin position="52"/>
        <end position="68"/>
    </location>
</feature>
<feature type="transmembrane region" description="Helical" evidence="12">
    <location>
        <begin position="233"/>
        <end position="250"/>
    </location>
</feature>
<keyword evidence="14" id="KW-1185">Reference proteome</keyword>
<evidence type="ECO:0000256" key="10">
    <source>
        <dbReference type="ARBA" id="ARBA00023170"/>
    </source>
</evidence>
<evidence type="ECO:0000256" key="3">
    <source>
        <dbReference type="ARBA" id="ARBA00022543"/>
    </source>
</evidence>
<dbReference type="CDD" id="cd15242">
    <property type="entry name" value="7tm_Proteorhodopsin"/>
    <property type="match status" value="1"/>
</dbReference>